<accession>A0A0F6IJX7</accession>
<dbReference type="EMBL" id="AKWR02000036">
    <property type="protein sequence ID" value="EMJ38352.1"/>
    <property type="molecule type" value="Genomic_DNA"/>
</dbReference>
<name>A0A0F6IJX7_LEPIR</name>
<organism evidence="1 2">
    <name type="scientific">Leptospira interrogans str. FPW1039</name>
    <dbReference type="NCBI Taxonomy" id="1193040"/>
    <lineage>
        <taxon>Bacteria</taxon>
        <taxon>Pseudomonadati</taxon>
        <taxon>Spirochaetota</taxon>
        <taxon>Spirochaetia</taxon>
        <taxon>Leptospirales</taxon>
        <taxon>Leptospiraceae</taxon>
        <taxon>Leptospira</taxon>
    </lineage>
</organism>
<protein>
    <submittedName>
        <fullName evidence="1">Uncharacterized protein</fullName>
    </submittedName>
</protein>
<dbReference type="Proteomes" id="UP000012164">
    <property type="component" value="Unassembled WGS sequence"/>
</dbReference>
<reference evidence="1 2" key="1">
    <citation type="submission" date="2013-01" db="EMBL/GenBank/DDBJ databases">
        <authorList>
            <person name="Harkins D.M."/>
            <person name="Durkin A.S."/>
            <person name="Brinkac L.M."/>
            <person name="Haft D.H."/>
            <person name="Selengut J.D."/>
            <person name="Sanka R."/>
            <person name="DePew J."/>
            <person name="Purushe J."/>
            <person name="Peacock S.J."/>
            <person name="Thaipadungpanit J."/>
            <person name="Wuthiekanun V.W."/>
            <person name="Day N.P."/>
            <person name="Vinetz J.M."/>
            <person name="Sutton G.G."/>
            <person name="Nierman W.C."/>
            <person name="Fouts D.E."/>
        </authorList>
    </citation>
    <scope>NUCLEOTIDE SEQUENCE [LARGE SCALE GENOMIC DNA]</scope>
    <source>
        <strain evidence="1 2">FPW1039</strain>
    </source>
</reference>
<comment type="caution">
    <text evidence="1">The sequence shown here is derived from an EMBL/GenBank/DDBJ whole genome shotgun (WGS) entry which is preliminary data.</text>
</comment>
<proteinExistence type="predicted"/>
<dbReference type="AlphaFoldDB" id="A0A0F6IJX7"/>
<evidence type="ECO:0000313" key="2">
    <source>
        <dbReference type="Proteomes" id="UP000012164"/>
    </source>
</evidence>
<sequence length="41" mass="4970">MLLWNFSTTLFYKNSSLEIQRVNLLNSSRLFVEFSFFVTFE</sequence>
<gene>
    <name evidence="1" type="ORF">LEP1GSC079_3646</name>
</gene>
<evidence type="ECO:0000313" key="1">
    <source>
        <dbReference type="EMBL" id="EMJ38352.1"/>
    </source>
</evidence>